<dbReference type="GO" id="GO:0043565">
    <property type="term" value="F:sequence-specific DNA binding"/>
    <property type="evidence" value="ECO:0007669"/>
    <property type="project" value="InterPro"/>
</dbReference>
<dbReference type="InterPro" id="IPR018060">
    <property type="entry name" value="HTH_AraC"/>
</dbReference>
<dbReference type="EMBL" id="JACJVR010000055">
    <property type="protein sequence ID" value="MBB6692601.1"/>
    <property type="molecule type" value="Genomic_DNA"/>
</dbReference>
<comment type="subcellular location">
    <subcellularLocation>
        <location evidence="1">Cytoplasm</location>
    </subcellularLocation>
</comment>
<dbReference type="Pfam" id="PF17853">
    <property type="entry name" value="GGDEF_2"/>
    <property type="match status" value="1"/>
</dbReference>
<dbReference type="PROSITE" id="PS50110">
    <property type="entry name" value="RESPONSE_REGULATORY"/>
    <property type="match status" value="1"/>
</dbReference>
<gene>
    <name evidence="11" type="ORF">H7B90_14420</name>
</gene>
<feature type="domain" description="HTH araC/xylS-type" evidence="9">
    <location>
        <begin position="403"/>
        <end position="502"/>
    </location>
</feature>
<dbReference type="InterPro" id="IPR001789">
    <property type="entry name" value="Sig_transdc_resp-reg_receiver"/>
</dbReference>
<feature type="domain" description="Response regulatory" evidence="10">
    <location>
        <begin position="3"/>
        <end position="120"/>
    </location>
</feature>
<dbReference type="InterPro" id="IPR041522">
    <property type="entry name" value="CdaR_GGDEF"/>
</dbReference>
<keyword evidence="12" id="KW-1185">Reference proteome</keyword>
<dbReference type="GO" id="GO:0003700">
    <property type="term" value="F:DNA-binding transcription factor activity"/>
    <property type="evidence" value="ECO:0007669"/>
    <property type="project" value="InterPro"/>
</dbReference>
<dbReference type="SUPFAM" id="SSF46689">
    <property type="entry name" value="Homeodomain-like"/>
    <property type="match status" value="2"/>
</dbReference>
<keyword evidence="3 8" id="KW-0597">Phosphoprotein</keyword>
<comment type="caution">
    <text evidence="11">The sequence shown here is derived from an EMBL/GenBank/DDBJ whole genome shotgun (WGS) entry which is preliminary data.</text>
</comment>
<dbReference type="SUPFAM" id="SSF52172">
    <property type="entry name" value="CheY-like"/>
    <property type="match status" value="1"/>
</dbReference>
<evidence type="ECO:0000256" key="5">
    <source>
        <dbReference type="ARBA" id="ARBA00023015"/>
    </source>
</evidence>
<keyword evidence="4" id="KW-0902">Two-component regulatory system</keyword>
<dbReference type="InterPro" id="IPR051552">
    <property type="entry name" value="HptR"/>
</dbReference>
<evidence type="ECO:0000256" key="7">
    <source>
        <dbReference type="ARBA" id="ARBA00023163"/>
    </source>
</evidence>
<evidence type="ECO:0000256" key="4">
    <source>
        <dbReference type="ARBA" id="ARBA00023012"/>
    </source>
</evidence>
<dbReference type="Gene3D" id="1.10.10.60">
    <property type="entry name" value="Homeodomain-like"/>
    <property type="match status" value="2"/>
</dbReference>
<dbReference type="AlphaFoldDB" id="A0A841U3C4"/>
<dbReference type="PANTHER" id="PTHR42713:SF3">
    <property type="entry name" value="TRANSCRIPTIONAL REGULATORY PROTEIN HPTR"/>
    <property type="match status" value="1"/>
</dbReference>
<dbReference type="Proteomes" id="UP000553776">
    <property type="component" value="Unassembled WGS sequence"/>
</dbReference>
<dbReference type="SMART" id="SM00342">
    <property type="entry name" value="HTH_ARAC"/>
    <property type="match status" value="1"/>
</dbReference>
<evidence type="ECO:0000256" key="2">
    <source>
        <dbReference type="ARBA" id="ARBA00022490"/>
    </source>
</evidence>
<feature type="modified residue" description="4-aspartylphosphate" evidence="8">
    <location>
        <position position="55"/>
    </location>
</feature>
<evidence type="ECO:0000256" key="3">
    <source>
        <dbReference type="ARBA" id="ARBA00022553"/>
    </source>
</evidence>
<dbReference type="PRINTS" id="PR00032">
    <property type="entry name" value="HTHARAC"/>
</dbReference>
<dbReference type="InterPro" id="IPR009057">
    <property type="entry name" value="Homeodomain-like_sf"/>
</dbReference>
<dbReference type="PROSITE" id="PS01124">
    <property type="entry name" value="HTH_ARAC_FAMILY_2"/>
    <property type="match status" value="1"/>
</dbReference>
<dbReference type="Pfam" id="PF12833">
    <property type="entry name" value="HTH_18"/>
    <property type="match status" value="1"/>
</dbReference>
<dbReference type="CDD" id="cd17536">
    <property type="entry name" value="REC_YesN-like"/>
    <property type="match status" value="1"/>
</dbReference>
<organism evidence="11 12">
    <name type="scientific">Cohnella xylanilytica</name>
    <dbReference type="NCBI Taxonomy" id="557555"/>
    <lineage>
        <taxon>Bacteria</taxon>
        <taxon>Bacillati</taxon>
        <taxon>Bacillota</taxon>
        <taxon>Bacilli</taxon>
        <taxon>Bacillales</taxon>
        <taxon>Paenibacillaceae</taxon>
        <taxon>Cohnella</taxon>
    </lineage>
</organism>
<keyword evidence="5" id="KW-0805">Transcription regulation</keyword>
<name>A0A841U3C4_9BACL</name>
<dbReference type="Gene3D" id="3.40.50.2300">
    <property type="match status" value="1"/>
</dbReference>
<sequence length="505" mass="57647">MIHIAVVDDEERIRLGLAKLIEKTGEEYKVVGCFAGGSELLESLNEIQADLVITDIKMPQMNGLQLIEKVQQRRPKIKFAIVSGFNDFDFARQAIRQGVEDYLLKPVDQGELATLLQRIKNNIELERYRKEVATEEHIRLLLRNDIDHLPEHMKQGASRDLAQTSLLKDHLAVLLVRTEPELPSERLEQLVGYWNRERRLIAWEPRHTAVVAAIREGDHADTVRELGHTLLQQLPHSAAARIGVSGIHQGPLKLREAYLQAEAGMQYAWYDAGAKAMADESVLAKKPDEPYNPLRLLEKEFRPALQVLDFQKAEAAVRDWLDEAGERRPPWRALAEGAAYLFGLIRDEWIERQSQPAEYPDDSAPPSPAAYPDWTAFKAAVLALADGRLDNLKNAKQENRVVETVKAFIQKNYVEELELQRLADTVYLTPSYLSKLFKTTTGETITDYIISVRIERAKELLLKNPSFKTYEVGEQVGYPDPAYFNKVFKKVTGFTPKEYRERVRL</sequence>
<accession>A0A841U3C4</accession>
<dbReference type="PANTHER" id="PTHR42713">
    <property type="entry name" value="HISTIDINE KINASE-RELATED"/>
    <property type="match status" value="1"/>
</dbReference>
<evidence type="ECO:0000256" key="8">
    <source>
        <dbReference type="PROSITE-ProRule" id="PRU00169"/>
    </source>
</evidence>
<reference evidence="11 12" key="1">
    <citation type="submission" date="2020-08" db="EMBL/GenBank/DDBJ databases">
        <title>Cohnella phylogeny.</title>
        <authorList>
            <person name="Dunlap C."/>
        </authorList>
    </citation>
    <scope>NUCLEOTIDE SEQUENCE [LARGE SCALE GENOMIC DNA]</scope>
    <source>
        <strain evidence="11 12">DSM 25239</strain>
    </source>
</reference>
<keyword evidence="6" id="KW-0238">DNA-binding</keyword>
<keyword evidence="7" id="KW-0804">Transcription</keyword>
<dbReference type="SMART" id="SM00448">
    <property type="entry name" value="REC"/>
    <property type="match status" value="1"/>
</dbReference>
<keyword evidence="2" id="KW-0963">Cytoplasm</keyword>
<evidence type="ECO:0000256" key="1">
    <source>
        <dbReference type="ARBA" id="ARBA00004496"/>
    </source>
</evidence>
<dbReference type="GO" id="GO:0005737">
    <property type="term" value="C:cytoplasm"/>
    <property type="evidence" value="ECO:0007669"/>
    <property type="project" value="UniProtKB-SubCell"/>
</dbReference>
<evidence type="ECO:0000259" key="9">
    <source>
        <dbReference type="PROSITE" id="PS01124"/>
    </source>
</evidence>
<proteinExistence type="predicted"/>
<dbReference type="InterPro" id="IPR020449">
    <property type="entry name" value="Tscrpt_reg_AraC-type_HTH"/>
</dbReference>
<evidence type="ECO:0000313" key="11">
    <source>
        <dbReference type="EMBL" id="MBB6692601.1"/>
    </source>
</evidence>
<evidence type="ECO:0000259" key="10">
    <source>
        <dbReference type="PROSITE" id="PS50110"/>
    </source>
</evidence>
<evidence type="ECO:0000313" key="12">
    <source>
        <dbReference type="Proteomes" id="UP000553776"/>
    </source>
</evidence>
<dbReference type="InterPro" id="IPR011006">
    <property type="entry name" value="CheY-like_superfamily"/>
</dbReference>
<dbReference type="GO" id="GO:0000160">
    <property type="term" value="P:phosphorelay signal transduction system"/>
    <property type="evidence" value="ECO:0007669"/>
    <property type="project" value="UniProtKB-KW"/>
</dbReference>
<dbReference type="RefSeq" id="WP_185136589.1">
    <property type="nucleotide sequence ID" value="NZ_BORM01000030.1"/>
</dbReference>
<protein>
    <submittedName>
        <fullName evidence="11">Response regulator</fullName>
    </submittedName>
</protein>
<evidence type="ECO:0000256" key="6">
    <source>
        <dbReference type="ARBA" id="ARBA00023125"/>
    </source>
</evidence>
<dbReference type="Pfam" id="PF00072">
    <property type="entry name" value="Response_reg"/>
    <property type="match status" value="1"/>
</dbReference>